<reference evidence="2" key="2">
    <citation type="submission" date="2023-02" db="EMBL/GenBank/DDBJ databases">
        <authorList>
            <consortium name="DOE Joint Genome Institute"/>
            <person name="Mondo S.J."/>
            <person name="Chang Y."/>
            <person name="Wang Y."/>
            <person name="Ahrendt S."/>
            <person name="Andreopoulos W."/>
            <person name="Barry K."/>
            <person name="Beard J."/>
            <person name="Benny G.L."/>
            <person name="Blankenship S."/>
            <person name="Bonito G."/>
            <person name="Cuomo C."/>
            <person name="Desiro A."/>
            <person name="Gervers K.A."/>
            <person name="Hundley H."/>
            <person name="Kuo A."/>
            <person name="LaButti K."/>
            <person name="Lang B.F."/>
            <person name="Lipzen A."/>
            <person name="O'Donnell K."/>
            <person name="Pangilinan J."/>
            <person name="Reynolds N."/>
            <person name="Sandor L."/>
            <person name="Smith M.W."/>
            <person name="Tsang A."/>
            <person name="Grigoriev I.V."/>
            <person name="Stajich J.E."/>
            <person name="Spatafora J.W."/>
        </authorList>
    </citation>
    <scope>NUCLEOTIDE SEQUENCE</scope>
    <source>
        <strain evidence="2">RSA 2281</strain>
    </source>
</reference>
<keyword evidence="1" id="KW-0732">Signal</keyword>
<comment type="caution">
    <text evidence="2">The sequence shown here is derived from an EMBL/GenBank/DDBJ whole genome shotgun (WGS) entry which is preliminary data.</text>
</comment>
<reference evidence="2" key="1">
    <citation type="journal article" date="2022" name="IScience">
        <title>Evolution of zygomycete secretomes and the origins of terrestrial fungal ecologies.</title>
        <authorList>
            <person name="Chang Y."/>
            <person name="Wang Y."/>
            <person name="Mondo S."/>
            <person name="Ahrendt S."/>
            <person name="Andreopoulos W."/>
            <person name="Barry K."/>
            <person name="Beard J."/>
            <person name="Benny G.L."/>
            <person name="Blankenship S."/>
            <person name="Bonito G."/>
            <person name="Cuomo C."/>
            <person name="Desiro A."/>
            <person name="Gervers K.A."/>
            <person name="Hundley H."/>
            <person name="Kuo A."/>
            <person name="LaButti K."/>
            <person name="Lang B.F."/>
            <person name="Lipzen A."/>
            <person name="O'Donnell K."/>
            <person name="Pangilinan J."/>
            <person name="Reynolds N."/>
            <person name="Sandor L."/>
            <person name="Smith M.E."/>
            <person name="Tsang A."/>
            <person name="Grigoriev I.V."/>
            <person name="Stajich J.E."/>
            <person name="Spatafora J.W."/>
        </authorList>
    </citation>
    <scope>NUCLEOTIDE SEQUENCE</scope>
    <source>
        <strain evidence="2">RSA 2281</strain>
    </source>
</reference>
<proteinExistence type="predicted"/>
<accession>A0AAD5K321</accession>
<evidence type="ECO:0000313" key="3">
    <source>
        <dbReference type="Proteomes" id="UP001209540"/>
    </source>
</evidence>
<organism evidence="2 3">
    <name type="scientific">Phascolomyces articulosus</name>
    <dbReference type="NCBI Taxonomy" id="60185"/>
    <lineage>
        <taxon>Eukaryota</taxon>
        <taxon>Fungi</taxon>
        <taxon>Fungi incertae sedis</taxon>
        <taxon>Mucoromycota</taxon>
        <taxon>Mucoromycotina</taxon>
        <taxon>Mucoromycetes</taxon>
        <taxon>Mucorales</taxon>
        <taxon>Lichtheimiaceae</taxon>
        <taxon>Phascolomyces</taxon>
    </lineage>
</organism>
<keyword evidence="3" id="KW-1185">Reference proteome</keyword>
<protein>
    <submittedName>
        <fullName evidence="2">Uncharacterized protein</fullName>
    </submittedName>
</protein>
<feature type="chain" id="PRO_5041931660" evidence="1">
    <location>
        <begin position="28"/>
        <end position="142"/>
    </location>
</feature>
<name>A0AAD5K321_9FUNG</name>
<dbReference type="AlphaFoldDB" id="A0AAD5K321"/>
<dbReference type="Proteomes" id="UP001209540">
    <property type="component" value="Unassembled WGS sequence"/>
</dbReference>
<evidence type="ECO:0000313" key="2">
    <source>
        <dbReference type="EMBL" id="KAI9266876.1"/>
    </source>
</evidence>
<feature type="signal peptide" evidence="1">
    <location>
        <begin position="1"/>
        <end position="27"/>
    </location>
</feature>
<dbReference type="EMBL" id="JAIXMP010000010">
    <property type="protein sequence ID" value="KAI9266876.1"/>
    <property type="molecule type" value="Genomic_DNA"/>
</dbReference>
<gene>
    <name evidence="2" type="ORF">BDA99DRAFT_558904</name>
</gene>
<sequence length="142" mass="16111">MMLRTPLSLLSLGVILFVTTLPQQANSFCIYNKSESETEINVEQIGGADNTPWGRRFKKYNVASGNKECCAFDNSDCNDNVSEKTHPVKFRFHVAGHGTDDSGYEITGHSGRYFIVNGTKEDPHFEVFNFEHKRIEFNLKEV</sequence>
<evidence type="ECO:0000256" key="1">
    <source>
        <dbReference type="SAM" id="SignalP"/>
    </source>
</evidence>